<reference evidence="2 3" key="1">
    <citation type="submission" date="2024-01" db="EMBL/GenBank/DDBJ databases">
        <title>The genomes of 5 underutilized Papilionoideae crops provide insights into root nodulation and disease resistanc.</title>
        <authorList>
            <person name="Jiang F."/>
        </authorList>
    </citation>
    <scope>NUCLEOTIDE SEQUENCE [LARGE SCALE GENOMIC DNA]</scope>
    <source>
        <strain evidence="2">DUOXIRENSHENG_FW03</strain>
        <tissue evidence="2">Leaves</tissue>
    </source>
</reference>
<evidence type="ECO:0000259" key="1">
    <source>
        <dbReference type="Pfam" id="PF20510"/>
    </source>
</evidence>
<evidence type="ECO:0000313" key="3">
    <source>
        <dbReference type="Proteomes" id="UP001386955"/>
    </source>
</evidence>
<name>A0AAN9XSG8_PSOTE</name>
<protein>
    <recommendedName>
        <fullName evidence="1">Homogentisate 1,2-dioxygenase N-terminal domain-containing protein</fullName>
    </recommendedName>
</protein>
<accession>A0AAN9XSG8</accession>
<dbReference type="AlphaFoldDB" id="A0AAN9XSG8"/>
<proteinExistence type="predicted"/>
<evidence type="ECO:0000313" key="2">
    <source>
        <dbReference type="EMBL" id="KAK7406268.1"/>
    </source>
</evidence>
<organism evidence="2 3">
    <name type="scientific">Psophocarpus tetragonolobus</name>
    <name type="common">Winged bean</name>
    <name type="synonym">Dolichos tetragonolobus</name>
    <dbReference type="NCBI Taxonomy" id="3891"/>
    <lineage>
        <taxon>Eukaryota</taxon>
        <taxon>Viridiplantae</taxon>
        <taxon>Streptophyta</taxon>
        <taxon>Embryophyta</taxon>
        <taxon>Tracheophyta</taxon>
        <taxon>Spermatophyta</taxon>
        <taxon>Magnoliopsida</taxon>
        <taxon>eudicotyledons</taxon>
        <taxon>Gunneridae</taxon>
        <taxon>Pentapetalae</taxon>
        <taxon>rosids</taxon>
        <taxon>fabids</taxon>
        <taxon>Fabales</taxon>
        <taxon>Fabaceae</taxon>
        <taxon>Papilionoideae</taxon>
        <taxon>50 kb inversion clade</taxon>
        <taxon>NPAAA clade</taxon>
        <taxon>indigoferoid/millettioid clade</taxon>
        <taxon>Phaseoleae</taxon>
        <taxon>Psophocarpus</taxon>
    </lineage>
</organism>
<dbReference type="Pfam" id="PF20510">
    <property type="entry name" value="HgmA_N"/>
    <property type="match status" value="1"/>
</dbReference>
<dbReference type="Proteomes" id="UP001386955">
    <property type="component" value="Unassembled WGS sequence"/>
</dbReference>
<comment type="caution">
    <text evidence="2">The sequence shown here is derived from an EMBL/GenBank/DDBJ whole genome shotgun (WGS) entry which is preliminary data.</text>
</comment>
<dbReference type="EMBL" id="JAYMYS010000002">
    <property type="protein sequence ID" value="KAK7406268.1"/>
    <property type="molecule type" value="Genomic_DNA"/>
</dbReference>
<dbReference type="InterPro" id="IPR046452">
    <property type="entry name" value="HgmA_N"/>
</dbReference>
<gene>
    <name evidence="2" type="ORF">VNO78_07891</name>
</gene>
<sequence length="225" mass="25412">MVKLLYYLKNLFLYSPHSPSSHCTHSDPCRTSSDPHRAHRGSCCARRGSRAVFVAQSLLVSLLILSCLSLCDALVLPRCVITFASRCASLTLIALCHHSCSHLSPRRSLTCGQDFLVPTEWFEDKSYPGYTIVQKFGGKLFSAEQDFSPSMLLLDTVWSLSFSASIEALLRRIFPVQRYNWKEKKLSKQMENYLKTNFSPITRWSYVGLILYKRAVDSGMQAAAV</sequence>
<keyword evidence="3" id="KW-1185">Reference proteome</keyword>
<feature type="domain" description="Homogentisate 1,2-dioxygenase N-terminal" evidence="1">
    <location>
        <begin position="109"/>
        <end position="149"/>
    </location>
</feature>